<dbReference type="GO" id="GO:0008360">
    <property type="term" value="P:regulation of cell shape"/>
    <property type="evidence" value="ECO:0007669"/>
    <property type="project" value="UniProtKB-KW"/>
</dbReference>
<comment type="similarity">
    <text evidence="6">Belongs to the KhpB RNA-binding protein family.</text>
</comment>
<dbReference type="GO" id="GO:0005737">
    <property type="term" value="C:cytoplasm"/>
    <property type="evidence" value="ECO:0007669"/>
    <property type="project" value="UniProtKB-SubCell"/>
</dbReference>
<feature type="compositionally biased region" description="Polar residues" evidence="7">
    <location>
        <begin position="52"/>
        <end position="63"/>
    </location>
</feature>
<comment type="function">
    <text evidence="6">A probable RNA chaperone. Forms a complex with KhpA which binds to cellular RNA and controls its expression. Plays a role in peptidoglycan (PG) homeostasis and cell length regulation.</text>
</comment>
<dbReference type="PANTHER" id="PTHR35800">
    <property type="entry name" value="PROTEIN JAG"/>
    <property type="match status" value="1"/>
</dbReference>
<dbReference type="Pfam" id="PF14804">
    <property type="entry name" value="Jag_N"/>
    <property type="match status" value="1"/>
</dbReference>
<dbReference type="InterPro" id="IPR039247">
    <property type="entry name" value="KhpB"/>
</dbReference>
<keyword evidence="2 6" id="KW-0694">RNA-binding</keyword>
<sequence>MTKEDVEIHTIDEGKKGFLGIFGQRPAVVKVKVKAGPTAISALTYEDEQEKNPSITAESNSEVSFEADEELQQKPIEKAQQFLTNVIEKMGVEAKISMKQAGRSCTFQVEGEQIALLIGKRGQTLNSLQYLTQLVANRHSDQYIQIVVDAENYRSRREETLNQLAEKLANQAIRTSKEVSLEPMPSYERKIIHAALTKRRDVKTYSVGEEPRRHIVIAKK</sequence>
<dbReference type="InterPro" id="IPR034079">
    <property type="entry name" value="R3H_KhpB"/>
</dbReference>
<dbReference type="InterPro" id="IPR015946">
    <property type="entry name" value="KH_dom-like_a/b"/>
</dbReference>
<dbReference type="HAMAP" id="MF_00867">
    <property type="entry name" value="KhpB"/>
    <property type="match status" value="1"/>
</dbReference>
<evidence type="ECO:0000256" key="6">
    <source>
        <dbReference type="HAMAP-Rule" id="MF_00867"/>
    </source>
</evidence>
<dbReference type="AlphaFoldDB" id="A0A926NAM3"/>
<keyword evidence="4 6" id="KW-0143">Chaperone</keyword>
<gene>
    <name evidence="6" type="primary">khpB</name>
    <name evidence="6" type="synonym">eloR</name>
    <name evidence="9" type="ORF">IC621_06425</name>
</gene>
<dbReference type="Pfam" id="PF01424">
    <property type="entry name" value="R3H"/>
    <property type="match status" value="1"/>
</dbReference>
<name>A0A926NAM3_9BACI</name>
<dbReference type="Gene3D" id="3.30.30.80">
    <property type="entry name" value="probable RNA-binding protein from clostridium symbiosum atcc 14940"/>
    <property type="match status" value="1"/>
</dbReference>
<comment type="subunit">
    <text evidence="6">Forms a complex with KhpA.</text>
</comment>
<organism evidence="9 10">
    <name type="scientific">Metabacillus arenae</name>
    <dbReference type="NCBI Taxonomy" id="2771434"/>
    <lineage>
        <taxon>Bacteria</taxon>
        <taxon>Bacillati</taxon>
        <taxon>Bacillota</taxon>
        <taxon>Bacilli</taxon>
        <taxon>Bacillales</taxon>
        <taxon>Bacillaceae</taxon>
        <taxon>Metabacillus</taxon>
    </lineage>
</organism>
<keyword evidence="5 6" id="KW-0961">Cell wall biogenesis/degradation</keyword>
<evidence type="ECO:0000313" key="10">
    <source>
        <dbReference type="Proteomes" id="UP000626844"/>
    </source>
</evidence>
<evidence type="ECO:0000256" key="2">
    <source>
        <dbReference type="ARBA" id="ARBA00022884"/>
    </source>
</evidence>
<dbReference type="GO" id="GO:0009252">
    <property type="term" value="P:peptidoglycan biosynthetic process"/>
    <property type="evidence" value="ECO:0007669"/>
    <property type="project" value="UniProtKB-UniRule"/>
</dbReference>
<evidence type="ECO:0000256" key="4">
    <source>
        <dbReference type="ARBA" id="ARBA00023186"/>
    </source>
</evidence>
<feature type="region of interest" description="Disordered" evidence="7">
    <location>
        <begin position="48"/>
        <end position="70"/>
    </location>
</feature>
<accession>A0A926NAM3</accession>
<dbReference type="InterPro" id="IPR036867">
    <property type="entry name" value="R3H_dom_sf"/>
</dbReference>
<keyword evidence="3 6" id="KW-0133">Cell shape</keyword>
<reference evidence="9" key="1">
    <citation type="submission" date="2020-09" db="EMBL/GenBank/DDBJ databases">
        <title>A novel bacterium of genus Bacillus, isolated from South China Sea.</title>
        <authorList>
            <person name="Huang H."/>
            <person name="Mo K."/>
            <person name="Hu Y."/>
        </authorList>
    </citation>
    <scope>NUCLEOTIDE SEQUENCE</scope>
    <source>
        <strain evidence="9">IB182487</strain>
    </source>
</reference>
<dbReference type="InterPro" id="IPR032782">
    <property type="entry name" value="KhpB_N"/>
</dbReference>
<protein>
    <recommendedName>
        <fullName evidence="6">RNA-binding protein KhpB</fullName>
    </recommendedName>
    <alternativeName>
        <fullName evidence="6">RNA-binding protein EloR</fullName>
    </alternativeName>
</protein>
<dbReference type="Gene3D" id="3.30.300.20">
    <property type="match status" value="1"/>
</dbReference>
<dbReference type="PROSITE" id="PS51061">
    <property type="entry name" value="R3H"/>
    <property type="match status" value="1"/>
</dbReference>
<dbReference type="PANTHER" id="PTHR35800:SF1">
    <property type="entry name" value="RNA-BINDING PROTEIN KHPB"/>
    <property type="match status" value="1"/>
</dbReference>
<dbReference type="InterPro" id="IPR001374">
    <property type="entry name" value="R3H_dom"/>
</dbReference>
<comment type="subcellular location">
    <subcellularLocation>
        <location evidence="6">Cytoplasm</location>
    </subcellularLocation>
</comment>
<comment type="caution">
    <text evidence="9">The sequence shown here is derived from an EMBL/GenBank/DDBJ whole genome shotgun (WGS) entry which is preliminary data.</text>
</comment>
<comment type="domain">
    <text evidence="6">Has an N-terminal Jag-N domain and 2 RNA-binding domains (KH and R3H).</text>
</comment>
<dbReference type="CDD" id="cd02644">
    <property type="entry name" value="R3H_jag"/>
    <property type="match status" value="1"/>
</dbReference>
<dbReference type="EMBL" id="JACXAI010000005">
    <property type="protein sequence ID" value="MBD1379859.1"/>
    <property type="molecule type" value="Genomic_DNA"/>
</dbReference>
<dbReference type="InterPro" id="IPR038008">
    <property type="entry name" value="Jag_KH"/>
</dbReference>
<feature type="domain" description="R3H" evidence="8">
    <location>
        <begin position="155"/>
        <end position="220"/>
    </location>
</feature>
<keyword evidence="10" id="KW-1185">Reference proteome</keyword>
<evidence type="ECO:0000256" key="7">
    <source>
        <dbReference type="SAM" id="MobiDB-lite"/>
    </source>
</evidence>
<evidence type="ECO:0000256" key="3">
    <source>
        <dbReference type="ARBA" id="ARBA00022960"/>
    </source>
</evidence>
<keyword evidence="1 6" id="KW-0963">Cytoplasm</keyword>
<dbReference type="Pfam" id="PF13083">
    <property type="entry name" value="KH_KhpA-B"/>
    <property type="match status" value="1"/>
</dbReference>
<proteinExistence type="inferred from homology"/>
<evidence type="ECO:0000256" key="1">
    <source>
        <dbReference type="ARBA" id="ARBA00022490"/>
    </source>
</evidence>
<dbReference type="Proteomes" id="UP000626844">
    <property type="component" value="Unassembled WGS sequence"/>
</dbReference>
<dbReference type="Gene3D" id="3.30.1370.50">
    <property type="entry name" value="R3H-like domain"/>
    <property type="match status" value="1"/>
</dbReference>
<comment type="caution">
    <text evidence="6">Lacks conserved residue(s) required for the propagation of feature annotation.</text>
</comment>
<dbReference type="GO" id="GO:0071555">
    <property type="term" value="P:cell wall organization"/>
    <property type="evidence" value="ECO:0007669"/>
    <property type="project" value="UniProtKB-KW"/>
</dbReference>
<dbReference type="InterPro" id="IPR009019">
    <property type="entry name" value="KH_sf_prok-type"/>
</dbReference>
<dbReference type="GO" id="GO:0003723">
    <property type="term" value="F:RNA binding"/>
    <property type="evidence" value="ECO:0007669"/>
    <property type="project" value="UniProtKB-UniRule"/>
</dbReference>
<dbReference type="CDD" id="cd02414">
    <property type="entry name" value="KH-II_Jag"/>
    <property type="match status" value="1"/>
</dbReference>
<dbReference type="SUPFAM" id="SSF54814">
    <property type="entry name" value="Prokaryotic type KH domain (KH-domain type II)"/>
    <property type="match status" value="1"/>
</dbReference>
<evidence type="ECO:0000259" key="8">
    <source>
        <dbReference type="PROSITE" id="PS51061"/>
    </source>
</evidence>
<dbReference type="NCBIfam" id="NF041568">
    <property type="entry name" value="Jag_EloR"/>
    <property type="match status" value="1"/>
</dbReference>
<evidence type="ECO:0000256" key="5">
    <source>
        <dbReference type="ARBA" id="ARBA00023316"/>
    </source>
</evidence>
<evidence type="ECO:0000313" key="9">
    <source>
        <dbReference type="EMBL" id="MBD1379859.1"/>
    </source>
</evidence>
<dbReference type="SMART" id="SM00393">
    <property type="entry name" value="R3H"/>
    <property type="match status" value="1"/>
</dbReference>
<dbReference type="SUPFAM" id="SSF82708">
    <property type="entry name" value="R3H domain"/>
    <property type="match status" value="1"/>
</dbReference>
<dbReference type="InterPro" id="IPR038247">
    <property type="entry name" value="Jag_N_dom_sf"/>
</dbReference>